<evidence type="ECO:0000313" key="2">
    <source>
        <dbReference type="EMBL" id="GER43916.1"/>
    </source>
</evidence>
<reference evidence="3" key="1">
    <citation type="journal article" date="2019" name="Curr. Biol.">
        <title>Genome Sequence of Striga asiatica Provides Insight into the Evolution of Plant Parasitism.</title>
        <authorList>
            <person name="Yoshida S."/>
            <person name="Kim S."/>
            <person name="Wafula E.K."/>
            <person name="Tanskanen J."/>
            <person name="Kim Y.M."/>
            <person name="Honaas L."/>
            <person name="Yang Z."/>
            <person name="Spallek T."/>
            <person name="Conn C.E."/>
            <person name="Ichihashi Y."/>
            <person name="Cheong K."/>
            <person name="Cui S."/>
            <person name="Der J.P."/>
            <person name="Gundlach H."/>
            <person name="Jiao Y."/>
            <person name="Hori C."/>
            <person name="Ishida J.K."/>
            <person name="Kasahara H."/>
            <person name="Kiba T."/>
            <person name="Kim M.S."/>
            <person name="Koo N."/>
            <person name="Laohavisit A."/>
            <person name="Lee Y.H."/>
            <person name="Lumba S."/>
            <person name="McCourt P."/>
            <person name="Mortimer J.C."/>
            <person name="Mutuku J.M."/>
            <person name="Nomura T."/>
            <person name="Sasaki-Sekimoto Y."/>
            <person name="Seto Y."/>
            <person name="Wang Y."/>
            <person name="Wakatake T."/>
            <person name="Sakakibara H."/>
            <person name="Demura T."/>
            <person name="Yamaguchi S."/>
            <person name="Yoneyama K."/>
            <person name="Manabe R.I."/>
            <person name="Nelson D.C."/>
            <person name="Schulman A.H."/>
            <person name="Timko M.P."/>
            <person name="dePamphilis C.W."/>
            <person name="Choi D."/>
            <person name="Shirasu K."/>
        </authorList>
    </citation>
    <scope>NUCLEOTIDE SEQUENCE [LARGE SCALE GENOMIC DNA]</scope>
    <source>
        <strain evidence="3">cv. UVA1</strain>
    </source>
</reference>
<accession>A0A5A7QG42</accession>
<sequence>MATGSELPRRLKGLPRSGRPIKLTAPVPEAVVPAQGTGFYNTTKITESRNVLVSRPRTGISLGQAQEPSCPKETNMTAIITLEKRLSRNDSFMLNFISKPEEEQQLYQRNSTAVEPSLETALSSIKYRQDSA</sequence>
<dbReference type="AlphaFoldDB" id="A0A5A7QG42"/>
<gene>
    <name evidence="2" type="ORF">STAS_20798</name>
</gene>
<keyword evidence="3" id="KW-1185">Reference proteome</keyword>
<keyword evidence="2" id="KW-0548">Nucleotidyltransferase</keyword>
<evidence type="ECO:0000256" key="1">
    <source>
        <dbReference type="SAM" id="MobiDB-lite"/>
    </source>
</evidence>
<proteinExistence type="predicted"/>
<dbReference type="Proteomes" id="UP000325081">
    <property type="component" value="Unassembled WGS sequence"/>
</dbReference>
<name>A0A5A7QG42_STRAF</name>
<organism evidence="2 3">
    <name type="scientific">Striga asiatica</name>
    <name type="common">Asiatic witchweed</name>
    <name type="synonym">Buchnera asiatica</name>
    <dbReference type="NCBI Taxonomy" id="4170"/>
    <lineage>
        <taxon>Eukaryota</taxon>
        <taxon>Viridiplantae</taxon>
        <taxon>Streptophyta</taxon>
        <taxon>Embryophyta</taxon>
        <taxon>Tracheophyta</taxon>
        <taxon>Spermatophyta</taxon>
        <taxon>Magnoliopsida</taxon>
        <taxon>eudicotyledons</taxon>
        <taxon>Gunneridae</taxon>
        <taxon>Pentapetalae</taxon>
        <taxon>asterids</taxon>
        <taxon>lamiids</taxon>
        <taxon>Lamiales</taxon>
        <taxon>Orobanchaceae</taxon>
        <taxon>Buchnereae</taxon>
        <taxon>Striga</taxon>
    </lineage>
</organism>
<comment type="caution">
    <text evidence="2">The sequence shown here is derived from an EMBL/GenBank/DDBJ whole genome shotgun (WGS) entry which is preliminary data.</text>
</comment>
<keyword evidence="2" id="KW-0808">Transferase</keyword>
<protein>
    <submittedName>
        <fullName evidence="2">2-C-methyl-D-erythritol 4-phosphatecytidylyltransferase</fullName>
    </submittedName>
</protein>
<feature type="region of interest" description="Disordered" evidence="1">
    <location>
        <begin position="1"/>
        <end position="22"/>
    </location>
</feature>
<evidence type="ECO:0000313" key="3">
    <source>
        <dbReference type="Proteomes" id="UP000325081"/>
    </source>
</evidence>
<dbReference type="GO" id="GO:0016779">
    <property type="term" value="F:nucleotidyltransferase activity"/>
    <property type="evidence" value="ECO:0007669"/>
    <property type="project" value="UniProtKB-KW"/>
</dbReference>
<dbReference type="EMBL" id="BKCP01006771">
    <property type="protein sequence ID" value="GER43916.1"/>
    <property type="molecule type" value="Genomic_DNA"/>
</dbReference>